<name>I3SU85_LOTJA</name>
<evidence type="ECO:0000256" key="2">
    <source>
        <dbReference type="ARBA" id="ARBA00023008"/>
    </source>
</evidence>
<dbReference type="InterPro" id="IPR003245">
    <property type="entry name" value="Phytocyanin_dom"/>
</dbReference>
<evidence type="ECO:0000256" key="3">
    <source>
        <dbReference type="ARBA" id="ARBA00023157"/>
    </source>
</evidence>
<keyword evidence="2" id="KW-0186">Copper</keyword>
<dbReference type="SUPFAM" id="SSF49503">
    <property type="entry name" value="Cupredoxins"/>
    <property type="match status" value="1"/>
</dbReference>
<sequence length="124" mass="13585">MAQGRGNSALSVLVLLFFTFVLNWDMANAITYKVGDAGGWRYNVDNWPQGKSFKTGDILVFNYNPLFHDVVAVDEAGYNNCSVQNGKVYRSGHDSITLPQGQSYFICSLPGHCKASMKIAVNAA</sequence>
<proteinExistence type="evidence at transcript level"/>
<reference evidence="8" key="1">
    <citation type="submission" date="2012-05" db="EMBL/GenBank/DDBJ databases">
        <authorList>
            <person name="Krishnakumar V."/>
            <person name="Cheung F."/>
            <person name="Xiao Y."/>
            <person name="Chan A."/>
            <person name="Moskal W.A."/>
            <person name="Town C.D."/>
        </authorList>
    </citation>
    <scope>NUCLEOTIDE SEQUENCE</scope>
</reference>
<dbReference type="PANTHER" id="PTHR33021">
    <property type="entry name" value="BLUE COPPER PROTEIN"/>
    <property type="match status" value="1"/>
</dbReference>
<evidence type="ECO:0000256" key="6">
    <source>
        <dbReference type="SAM" id="SignalP"/>
    </source>
</evidence>
<dbReference type="InterPro" id="IPR008972">
    <property type="entry name" value="Cupredoxin"/>
</dbReference>
<dbReference type="FunFam" id="2.60.40.420:FF:000013">
    <property type="entry name" value="basic blue protein-like"/>
    <property type="match status" value="1"/>
</dbReference>
<keyword evidence="3" id="KW-1015">Disulfide bond</keyword>
<evidence type="ECO:0000256" key="5">
    <source>
        <dbReference type="ARBA" id="ARBA00082491"/>
    </source>
</evidence>
<dbReference type="CDD" id="cd11013">
    <property type="entry name" value="Plantacyanin"/>
    <property type="match status" value="1"/>
</dbReference>
<dbReference type="InterPro" id="IPR041844">
    <property type="entry name" value="Plantacyanin"/>
</dbReference>
<feature type="signal peptide" evidence="6">
    <location>
        <begin position="1"/>
        <end position="29"/>
    </location>
</feature>
<evidence type="ECO:0000313" key="8">
    <source>
        <dbReference type="EMBL" id="AFK43827.1"/>
    </source>
</evidence>
<evidence type="ECO:0000256" key="1">
    <source>
        <dbReference type="ARBA" id="ARBA00022723"/>
    </source>
</evidence>
<feature type="domain" description="Phytocyanin" evidence="7">
    <location>
        <begin position="30"/>
        <end position="124"/>
    </location>
</feature>
<dbReference type="InterPro" id="IPR039391">
    <property type="entry name" value="Phytocyanin-like"/>
</dbReference>
<feature type="chain" id="PRO_5003679677" description="Basic blue protein" evidence="6">
    <location>
        <begin position="30"/>
        <end position="124"/>
    </location>
</feature>
<dbReference type="AlphaFoldDB" id="I3SU85"/>
<evidence type="ECO:0000259" key="7">
    <source>
        <dbReference type="PROSITE" id="PS51485"/>
    </source>
</evidence>
<dbReference type="Gene3D" id="2.60.40.420">
    <property type="entry name" value="Cupredoxins - blue copper proteins"/>
    <property type="match status" value="1"/>
</dbReference>
<organism evidence="8">
    <name type="scientific">Lotus japonicus</name>
    <name type="common">Lotus corniculatus var. japonicus</name>
    <dbReference type="NCBI Taxonomy" id="34305"/>
    <lineage>
        <taxon>Eukaryota</taxon>
        <taxon>Viridiplantae</taxon>
        <taxon>Streptophyta</taxon>
        <taxon>Embryophyta</taxon>
        <taxon>Tracheophyta</taxon>
        <taxon>Spermatophyta</taxon>
        <taxon>Magnoliopsida</taxon>
        <taxon>eudicotyledons</taxon>
        <taxon>Gunneridae</taxon>
        <taxon>Pentapetalae</taxon>
        <taxon>rosids</taxon>
        <taxon>fabids</taxon>
        <taxon>Fabales</taxon>
        <taxon>Fabaceae</taxon>
        <taxon>Papilionoideae</taxon>
        <taxon>50 kb inversion clade</taxon>
        <taxon>NPAAA clade</taxon>
        <taxon>Hologalegina</taxon>
        <taxon>robinioid clade</taxon>
        <taxon>Loteae</taxon>
        <taxon>Lotus</taxon>
    </lineage>
</organism>
<accession>I3SU85</accession>
<dbReference type="InterPro" id="IPR028871">
    <property type="entry name" value="BlueCu_1_BS"/>
</dbReference>
<protein>
    <recommendedName>
        <fullName evidence="4">Basic blue protein</fullName>
    </recommendedName>
    <alternativeName>
        <fullName evidence="5">Plantacyanin</fullName>
    </alternativeName>
</protein>
<keyword evidence="1" id="KW-0479">Metal-binding</keyword>
<dbReference type="PROSITE" id="PS00196">
    <property type="entry name" value="COPPER_BLUE"/>
    <property type="match status" value="1"/>
</dbReference>
<dbReference type="PANTHER" id="PTHR33021:SF377">
    <property type="entry name" value="OS02G0731400 PROTEIN"/>
    <property type="match status" value="1"/>
</dbReference>
<dbReference type="GO" id="GO:0009055">
    <property type="term" value="F:electron transfer activity"/>
    <property type="evidence" value="ECO:0007669"/>
    <property type="project" value="InterPro"/>
</dbReference>
<dbReference type="PROSITE" id="PS51485">
    <property type="entry name" value="PHYTOCYANIN"/>
    <property type="match status" value="1"/>
</dbReference>
<dbReference type="GO" id="GO:0005886">
    <property type="term" value="C:plasma membrane"/>
    <property type="evidence" value="ECO:0007669"/>
    <property type="project" value="TreeGrafter"/>
</dbReference>
<dbReference type="GO" id="GO:0046872">
    <property type="term" value="F:metal ion binding"/>
    <property type="evidence" value="ECO:0007669"/>
    <property type="project" value="UniProtKB-KW"/>
</dbReference>
<dbReference type="Pfam" id="PF02298">
    <property type="entry name" value="Cu_bind_like"/>
    <property type="match status" value="1"/>
</dbReference>
<evidence type="ECO:0000256" key="4">
    <source>
        <dbReference type="ARBA" id="ARBA00071970"/>
    </source>
</evidence>
<keyword evidence="6" id="KW-0732">Signal</keyword>
<dbReference type="EMBL" id="BT144033">
    <property type="protein sequence ID" value="AFK43827.1"/>
    <property type="molecule type" value="mRNA"/>
</dbReference>